<sequence>MKSYVALLRGINVSGQKLIKMETLRKVVEDFGFQNVKTYIQSGNILFDTSGNSTPELLEEQIHELIKTHFGFDVSVVVTDKEMLQWVSKSNPYLKEKDIDLKKLYITFLGTEPAKENIEALHNASFEPDEIIINKRVIFMKYNNPAGNSKLNNKLIENKLKVTATARNWNTTLKLLALFEEREAS</sequence>
<dbReference type="PANTHER" id="PTHR36439">
    <property type="entry name" value="BLL4334 PROTEIN"/>
    <property type="match status" value="1"/>
</dbReference>
<reference evidence="1 2" key="2">
    <citation type="submission" date="2019-06" db="EMBL/GenBank/DDBJ databases">
        <authorList>
            <person name="Seo Y."/>
        </authorList>
    </citation>
    <scope>NUCLEOTIDE SEQUENCE [LARGE SCALE GENOMIC DNA]</scope>
    <source>
        <strain evidence="1 2">MaA-Y11</strain>
    </source>
</reference>
<proteinExistence type="predicted"/>
<protein>
    <submittedName>
        <fullName evidence="1">DUF1697 domain-containing protein</fullName>
    </submittedName>
</protein>
<dbReference type="RefSeq" id="WP_140001292.1">
    <property type="nucleotide sequence ID" value="NZ_VFJE01000055.1"/>
</dbReference>
<dbReference type="PANTHER" id="PTHR36439:SF1">
    <property type="entry name" value="DUF1697 DOMAIN-CONTAINING PROTEIN"/>
    <property type="match status" value="1"/>
</dbReference>
<evidence type="ECO:0000313" key="1">
    <source>
        <dbReference type="EMBL" id="TPD67132.1"/>
    </source>
</evidence>
<dbReference type="OrthoDB" id="9806494at2"/>
<dbReference type="PIRSF" id="PIRSF008502">
    <property type="entry name" value="UCP008502"/>
    <property type="match status" value="1"/>
</dbReference>
<dbReference type="Pfam" id="PF08002">
    <property type="entry name" value="DUF1697"/>
    <property type="match status" value="1"/>
</dbReference>
<evidence type="ECO:0000313" key="2">
    <source>
        <dbReference type="Proteomes" id="UP000319175"/>
    </source>
</evidence>
<reference evidence="1 2" key="1">
    <citation type="submission" date="2019-06" db="EMBL/GenBank/DDBJ databases">
        <title>Flavobacterium sp. MaA-Y11 from geoumgang.</title>
        <authorList>
            <person name="Jeong S."/>
        </authorList>
    </citation>
    <scope>NUCLEOTIDE SEQUENCE [LARGE SCALE GENOMIC DNA]</scope>
    <source>
        <strain evidence="1 2">MaA-Y11</strain>
    </source>
</reference>
<dbReference type="Gene3D" id="3.30.70.1280">
    <property type="entry name" value="SP0830-like domains"/>
    <property type="match status" value="1"/>
</dbReference>
<name>A0A501Q460_9FLAO</name>
<organism evidence="1 2">
    <name type="scientific">Flavobacterium microcysteis</name>
    <dbReference type="NCBI Taxonomy" id="2596891"/>
    <lineage>
        <taxon>Bacteria</taxon>
        <taxon>Pseudomonadati</taxon>
        <taxon>Bacteroidota</taxon>
        <taxon>Flavobacteriia</taxon>
        <taxon>Flavobacteriales</taxon>
        <taxon>Flavobacteriaceae</taxon>
        <taxon>Flavobacterium</taxon>
    </lineage>
</organism>
<dbReference type="AlphaFoldDB" id="A0A501Q460"/>
<dbReference type="InterPro" id="IPR012545">
    <property type="entry name" value="DUF1697"/>
</dbReference>
<keyword evidence="2" id="KW-1185">Reference proteome</keyword>
<dbReference type="Gene3D" id="3.30.70.1260">
    <property type="entry name" value="bacterial protein sp0830 like"/>
    <property type="match status" value="1"/>
</dbReference>
<dbReference type="SUPFAM" id="SSF160379">
    <property type="entry name" value="SP0830-like"/>
    <property type="match status" value="1"/>
</dbReference>
<gene>
    <name evidence="1" type="ORF">FJA49_12690</name>
</gene>
<dbReference type="EMBL" id="VFJE01000055">
    <property type="protein sequence ID" value="TPD67132.1"/>
    <property type="molecule type" value="Genomic_DNA"/>
</dbReference>
<dbReference type="Proteomes" id="UP000319175">
    <property type="component" value="Unassembled WGS sequence"/>
</dbReference>
<accession>A0A501Q460</accession>
<comment type="caution">
    <text evidence="1">The sequence shown here is derived from an EMBL/GenBank/DDBJ whole genome shotgun (WGS) entry which is preliminary data.</text>
</comment>